<evidence type="ECO:0000313" key="2">
    <source>
        <dbReference type="Proteomes" id="UP000179807"/>
    </source>
</evidence>
<dbReference type="GeneID" id="94847382"/>
<accession>A0A1J4JA29</accession>
<evidence type="ECO:0000313" key="1">
    <source>
        <dbReference type="EMBL" id="OHS94301.1"/>
    </source>
</evidence>
<proteinExistence type="predicted"/>
<dbReference type="AlphaFoldDB" id="A0A1J4JA29"/>
<organism evidence="1 2">
    <name type="scientific">Tritrichomonas foetus</name>
    <dbReference type="NCBI Taxonomy" id="1144522"/>
    <lineage>
        <taxon>Eukaryota</taxon>
        <taxon>Metamonada</taxon>
        <taxon>Parabasalia</taxon>
        <taxon>Tritrichomonadida</taxon>
        <taxon>Tritrichomonadidae</taxon>
        <taxon>Tritrichomonas</taxon>
    </lineage>
</organism>
<dbReference type="RefSeq" id="XP_068347438.1">
    <property type="nucleotide sequence ID" value="XM_068512678.1"/>
</dbReference>
<protein>
    <submittedName>
        <fullName evidence="1">Uncharacterized protein</fullName>
    </submittedName>
</protein>
<sequence>MQHLFPEAANHEFEIASAKIQIVNGYNLQLIIKVEPTLIFKMTMYVPRDLKVRITSVERPIGTRPMLGAYRWQNPDNFSDNQMNEMINLIQKQNNVLVTAPKVMAYRTKIVNGLKQHVILTDSLGKVMSAEMILPSGELHSTLESFYIIE</sequence>
<dbReference type="Proteomes" id="UP000179807">
    <property type="component" value="Unassembled WGS sequence"/>
</dbReference>
<name>A0A1J4JA29_9EUKA</name>
<keyword evidence="2" id="KW-1185">Reference proteome</keyword>
<dbReference type="EMBL" id="MLAK01001328">
    <property type="protein sequence ID" value="OHS94301.1"/>
    <property type="molecule type" value="Genomic_DNA"/>
</dbReference>
<gene>
    <name evidence="1" type="ORF">TRFO_39491</name>
</gene>
<reference evidence="1" key="1">
    <citation type="submission" date="2016-10" db="EMBL/GenBank/DDBJ databases">
        <authorList>
            <person name="Benchimol M."/>
            <person name="Almeida L.G."/>
            <person name="Vasconcelos A.T."/>
            <person name="Perreira-Neves A."/>
            <person name="Rosa I.A."/>
            <person name="Tasca T."/>
            <person name="Bogo M.R."/>
            <person name="de Souza W."/>
        </authorList>
    </citation>
    <scope>NUCLEOTIDE SEQUENCE [LARGE SCALE GENOMIC DNA]</scope>
    <source>
        <strain evidence="1">K</strain>
    </source>
</reference>
<dbReference type="VEuPathDB" id="TrichDB:TRFO_39491"/>
<comment type="caution">
    <text evidence="1">The sequence shown here is derived from an EMBL/GenBank/DDBJ whole genome shotgun (WGS) entry which is preliminary data.</text>
</comment>